<proteinExistence type="predicted"/>
<dbReference type="AlphaFoldDB" id="A0AAW1VUE9"/>
<evidence type="ECO:0000313" key="3">
    <source>
        <dbReference type="Proteomes" id="UP001457282"/>
    </source>
</evidence>
<protein>
    <submittedName>
        <fullName evidence="2">Uncharacterized protein</fullName>
    </submittedName>
</protein>
<gene>
    <name evidence="2" type="ORF">M0R45_035306</name>
</gene>
<accession>A0AAW1VUE9</accession>
<keyword evidence="3" id="KW-1185">Reference proteome</keyword>
<organism evidence="2 3">
    <name type="scientific">Rubus argutus</name>
    <name type="common">Southern blackberry</name>
    <dbReference type="NCBI Taxonomy" id="59490"/>
    <lineage>
        <taxon>Eukaryota</taxon>
        <taxon>Viridiplantae</taxon>
        <taxon>Streptophyta</taxon>
        <taxon>Embryophyta</taxon>
        <taxon>Tracheophyta</taxon>
        <taxon>Spermatophyta</taxon>
        <taxon>Magnoliopsida</taxon>
        <taxon>eudicotyledons</taxon>
        <taxon>Gunneridae</taxon>
        <taxon>Pentapetalae</taxon>
        <taxon>rosids</taxon>
        <taxon>fabids</taxon>
        <taxon>Rosales</taxon>
        <taxon>Rosaceae</taxon>
        <taxon>Rosoideae</taxon>
        <taxon>Rosoideae incertae sedis</taxon>
        <taxon>Rubus</taxon>
    </lineage>
</organism>
<reference evidence="2 3" key="1">
    <citation type="journal article" date="2023" name="G3 (Bethesda)">
        <title>A chromosome-length genome assembly and annotation of blackberry (Rubus argutus, cv. 'Hillquist').</title>
        <authorList>
            <person name="Bruna T."/>
            <person name="Aryal R."/>
            <person name="Dudchenko O."/>
            <person name="Sargent D.J."/>
            <person name="Mead D."/>
            <person name="Buti M."/>
            <person name="Cavallini A."/>
            <person name="Hytonen T."/>
            <person name="Andres J."/>
            <person name="Pham M."/>
            <person name="Weisz D."/>
            <person name="Mascagni F."/>
            <person name="Usai G."/>
            <person name="Natali L."/>
            <person name="Bassil N."/>
            <person name="Fernandez G.E."/>
            <person name="Lomsadze A."/>
            <person name="Armour M."/>
            <person name="Olukolu B."/>
            <person name="Poorten T."/>
            <person name="Britton C."/>
            <person name="Davik J."/>
            <person name="Ashrafi H."/>
            <person name="Aiden E.L."/>
            <person name="Borodovsky M."/>
            <person name="Worthington M."/>
        </authorList>
    </citation>
    <scope>NUCLEOTIDE SEQUENCE [LARGE SCALE GENOMIC DNA]</scope>
    <source>
        <strain evidence="2">PI 553951</strain>
    </source>
</reference>
<evidence type="ECO:0000313" key="2">
    <source>
        <dbReference type="EMBL" id="KAK9911390.1"/>
    </source>
</evidence>
<feature type="region of interest" description="Disordered" evidence="1">
    <location>
        <begin position="48"/>
        <end position="78"/>
    </location>
</feature>
<sequence length="78" mass="8034">MFNSSSSSTFSFFPRAVQGNHPRKIRFFGGEFVAALCRLRGDLGPGAQLDSFGDRGGDAGFASGGGDVTAAEEEGSVA</sequence>
<dbReference type="Proteomes" id="UP001457282">
    <property type="component" value="Unassembled WGS sequence"/>
</dbReference>
<comment type="caution">
    <text evidence="2">The sequence shown here is derived from an EMBL/GenBank/DDBJ whole genome shotgun (WGS) entry which is preliminary data.</text>
</comment>
<dbReference type="EMBL" id="JBEDUW010000007">
    <property type="protein sequence ID" value="KAK9911390.1"/>
    <property type="molecule type" value="Genomic_DNA"/>
</dbReference>
<feature type="compositionally biased region" description="Gly residues" evidence="1">
    <location>
        <begin position="58"/>
        <end position="67"/>
    </location>
</feature>
<evidence type="ECO:0000256" key="1">
    <source>
        <dbReference type="SAM" id="MobiDB-lite"/>
    </source>
</evidence>
<name>A0AAW1VUE9_RUBAR</name>